<proteinExistence type="predicted"/>
<feature type="transmembrane region" description="Helical" evidence="1">
    <location>
        <begin position="111"/>
        <end position="130"/>
    </location>
</feature>
<keyword evidence="1" id="KW-0812">Transmembrane</keyword>
<organism evidence="3 4">
    <name type="scientific">Gordonia mangrovi</name>
    <dbReference type="NCBI Taxonomy" id="2665643"/>
    <lineage>
        <taxon>Bacteria</taxon>
        <taxon>Bacillati</taxon>
        <taxon>Actinomycetota</taxon>
        <taxon>Actinomycetes</taxon>
        <taxon>Mycobacteriales</taxon>
        <taxon>Gordoniaceae</taxon>
        <taxon>Gordonia</taxon>
    </lineage>
</organism>
<feature type="transmembrane region" description="Helical" evidence="1">
    <location>
        <begin position="12"/>
        <end position="32"/>
    </location>
</feature>
<dbReference type="AlphaFoldDB" id="A0A6L7GUW3"/>
<dbReference type="EMBL" id="WMBR01000006">
    <property type="protein sequence ID" value="MXP23759.1"/>
    <property type="molecule type" value="Genomic_DNA"/>
</dbReference>
<dbReference type="Proteomes" id="UP000475545">
    <property type="component" value="Unassembled WGS sequence"/>
</dbReference>
<accession>A0A6L7GUW3</accession>
<keyword evidence="1" id="KW-1133">Transmembrane helix</keyword>
<evidence type="ECO:0000313" key="3">
    <source>
        <dbReference type="EMBL" id="MXP23759.1"/>
    </source>
</evidence>
<name>A0A6L7GUW3_9ACTN</name>
<keyword evidence="1" id="KW-0472">Membrane</keyword>
<dbReference type="RefSeq" id="WP_160903940.1">
    <property type="nucleotide sequence ID" value="NZ_CP102850.1"/>
</dbReference>
<dbReference type="InterPro" id="IPR055568">
    <property type="entry name" value="DUF7144"/>
</dbReference>
<reference evidence="3 4" key="1">
    <citation type="submission" date="2019-11" db="EMBL/GenBank/DDBJ databases">
        <title>Gordonia sp. nov., a novel actinobacterium isolated from mangrove soil in Hainan.</title>
        <authorList>
            <person name="Huang X."/>
            <person name="Xie Y."/>
            <person name="Chu X."/>
            <person name="Xiao K."/>
        </authorList>
    </citation>
    <scope>NUCLEOTIDE SEQUENCE [LARGE SCALE GENOMIC DNA]</scope>
    <source>
        <strain evidence="3 4">HNM0687</strain>
    </source>
</reference>
<evidence type="ECO:0000256" key="1">
    <source>
        <dbReference type="SAM" id="Phobius"/>
    </source>
</evidence>
<feature type="transmembrane region" description="Helical" evidence="1">
    <location>
        <begin position="61"/>
        <end position="81"/>
    </location>
</feature>
<keyword evidence="4" id="KW-1185">Reference proteome</keyword>
<comment type="caution">
    <text evidence="3">The sequence shown here is derived from an EMBL/GenBank/DDBJ whole genome shotgun (WGS) entry which is preliminary data.</text>
</comment>
<evidence type="ECO:0000313" key="4">
    <source>
        <dbReference type="Proteomes" id="UP000475545"/>
    </source>
</evidence>
<gene>
    <name evidence="3" type="ORF">GIY30_20685</name>
</gene>
<dbReference type="Pfam" id="PF23636">
    <property type="entry name" value="DUF7144"/>
    <property type="match status" value="1"/>
</dbReference>
<feature type="transmembrane region" description="Helical" evidence="1">
    <location>
        <begin position="86"/>
        <end position="105"/>
    </location>
</feature>
<sequence length="133" mass="14422">MTTQHSDHPVQQGFAAIGAIGAAILLLVGGVLELLQGISAVAEDELFVVGPEYIYQLDLTAWGWIHIVLAIIAIAIAIGLFTGATWARVGAICIASLSIIINFLWLPYFPWWSVLVIAIDLIIIWAVATWRTV</sequence>
<protein>
    <recommendedName>
        <fullName evidence="2">DUF7144 domain-containing protein</fullName>
    </recommendedName>
</protein>
<evidence type="ECO:0000259" key="2">
    <source>
        <dbReference type="Pfam" id="PF23636"/>
    </source>
</evidence>
<feature type="domain" description="DUF7144" evidence="2">
    <location>
        <begin position="20"/>
        <end position="131"/>
    </location>
</feature>